<dbReference type="InterPro" id="IPR014031">
    <property type="entry name" value="Ketoacyl_synth_C"/>
</dbReference>
<dbReference type="EMBL" id="JACHJP010000008">
    <property type="protein sequence ID" value="MBB4919036.1"/>
    <property type="molecule type" value="Genomic_DNA"/>
</dbReference>
<dbReference type="InterPro" id="IPR013154">
    <property type="entry name" value="ADH-like_N"/>
</dbReference>
<dbReference type="SMART" id="SM00823">
    <property type="entry name" value="PKS_PP"/>
    <property type="match status" value="2"/>
</dbReference>
<dbReference type="InterPro" id="IPR009081">
    <property type="entry name" value="PP-bd_ACP"/>
</dbReference>
<dbReference type="Pfam" id="PF14765">
    <property type="entry name" value="PS-DH"/>
    <property type="match status" value="2"/>
</dbReference>
<evidence type="ECO:0000256" key="6">
    <source>
        <dbReference type="ARBA" id="ARBA00022737"/>
    </source>
</evidence>
<dbReference type="InterPro" id="IPR049552">
    <property type="entry name" value="PKS_DH_N"/>
</dbReference>
<dbReference type="PROSITE" id="PS00012">
    <property type="entry name" value="PHOSPHOPANTETHEINE"/>
    <property type="match status" value="2"/>
</dbReference>
<dbReference type="GO" id="GO:0031177">
    <property type="term" value="F:phosphopantetheine binding"/>
    <property type="evidence" value="ECO:0007669"/>
    <property type="project" value="InterPro"/>
</dbReference>
<feature type="domain" description="Ketosynthase family 3 (KS3)" evidence="13">
    <location>
        <begin position="33"/>
        <end position="457"/>
    </location>
</feature>
<dbReference type="SUPFAM" id="SSF51735">
    <property type="entry name" value="NAD(P)-binding Rossmann-fold domains"/>
    <property type="match status" value="5"/>
</dbReference>
<dbReference type="PROSITE" id="PS50075">
    <property type="entry name" value="CARRIER"/>
    <property type="match status" value="2"/>
</dbReference>
<comment type="pathway">
    <text evidence="2">Antibiotic biosynthesis.</text>
</comment>
<evidence type="ECO:0000256" key="4">
    <source>
        <dbReference type="ARBA" id="ARBA00022553"/>
    </source>
</evidence>
<dbReference type="Pfam" id="PF16197">
    <property type="entry name" value="KAsynt_C_assoc"/>
    <property type="match status" value="2"/>
</dbReference>
<keyword evidence="9" id="KW-0012">Acyltransferase</keyword>
<evidence type="ECO:0000256" key="8">
    <source>
        <dbReference type="ARBA" id="ARBA00023268"/>
    </source>
</evidence>
<dbReference type="InterPro" id="IPR042104">
    <property type="entry name" value="PKS_dehydratase_sf"/>
</dbReference>
<dbReference type="SMART" id="SM00827">
    <property type="entry name" value="PKS_AT"/>
    <property type="match status" value="2"/>
</dbReference>
<keyword evidence="16" id="KW-1185">Reference proteome</keyword>
<dbReference type="InterPro" id="IPR020841">
    <property type="entry name" value="PKS_Beta-ketoAc_synthase_dom"/>
</dbReference>
<dbReference type="Pfam" id="PF02801">
    <property type="entry name" value="Ketoacyl-synt_C"/>
    <property type="match status" value="2"/>
</dbReference>
<dbReference type="PROSITE" id="PS52004">
    <property type="entry name" value="KS3_2"/>
    <property type="match status" value="2"/>
</dbReference>
<dbReference type="SUPFAM" id="SSF52151">
    <property type="entry name" value="FabD/lysophospholipase-like"/>
    <property type="match status" value="2"/>
</dbReference>
<comment type="caution">
    <text evidence="15">The sequence shown here is derived from an EMBL/GenBank/DDBJ whole genome shotgun (WGS) entry which is preliminary data.</text>
</comment>
<dbReference type="InterPro" id="IPR016035">
    <property type="entry name" value="Acyl_Trfase/lysoPLipase"/>
</dbReference>
<feature type="region of interest" description="C-terminal hotdog fold" evidence="10">
    <location>
        <begin position="1053"/>
        <end position="1191"/>
    </location>
</feature>
<dbReference type="InterPro" id="IPR055123">
    <property type="entry name" value="SpnB-like_Rossmann"/>
</dbReference>
<dbReference type="FunFam" id="3.40.50.720:FF:000209">
    <property type="entry name" value="Polyketide synthase Pks12"/>
    <property type="match status" value="1"/>
</dbReference>
<dbReference type="PROSITE" id="PS01162">
    <property type="entry name" value="QOR_ZETA_CRYSTAL"/>
    <property type="match status" value="1"/>
</dbReference>
<dbReference type="CDD" id="cd08956">
    <property type="entry name" value="KR_3_FAS_SDR_x"/>
    <property type="match status" value="2"/>
</dbReference>
<dbReference type="InterPro" id="IPR020807">
    <property type="entry name" value="PKS_DH"/>
</dbReference>
<dbReference type="SUPFAM" id="SSF47336">
    <property type="entry name" value="ACP-like"/>
    <property type="match status" value="2"/>
</dbReference>
<dbReference type="PROSITE" id="PS00606">
    <property type="entry name" value="KS3_1"/>
    <property type="match status" value="2"/>
</dbReference>
<dbReference type="Pfam" id="PF00550">
    <property type="entry name" value="PP-binding"/>
    <property type="match status" value="2"/>
</dbReference>
<feature type="region of interest" description="N-terminal hotdog fold" evidence="10">
    <location>
        <begin position="3040"/>
        <end position="3164"/>
    </location>
</feature>
<dbReference type="SMART" id="SM00825">
    <property type="entry name" value="PKS_KS"/>
    <property type="match status" value="2"/>
</dbReference>
<dbReference type="Proteomes" id="UP000552644">
    <property type="component" value="Unassembled WGS sequence"/>
</dbReference>
<feature type="compositionally biased region" description="Polar residues" evidence="11">
    <location>
        <begin position="2485"/>
        <end position="2494"/>
    </location>
</feature>
<feature type="domain" description="PKS/mFAS DH" evidence="14">
    <location>
        <begin position="3040"/>
        <end position="3320"/>
    </location>
</feature>
<dbReference type="InterPro" id="IPR014030">
    <property type="entry name" value="Ketoacyl_synth_N"/>
</dbReference>
<dbReference type="Gene3D" id="3.30.70.3290">
    <property type="match status" value="2"/>
</dbReference>
<dbReference type="SMART" id="SM00822">
    <property type="entry name" value="PKS_KR"/>
    <property type="match status" value="2"/>
</dbReference>
<keyword evidence="8" id="KW-0511">Multifunctional enzyme</keyword>
<dbReference type="SMART" id="SM01294">
    <property type="entry name" value="PKS_PP_betabranch"/>
    <property type="match status" value="2"/>
</dbReference>
<dbReference type="InterPro" id="IPR054514">
    <property type="entry name" value="RhiE-like_linker"/>
</dbReference>
<feature type="active site" description="Proton acceptor; for dehydratase activity" evidence="10">
    <location>
        <position position="3072"/>
    </location>
</feature>
<dbReference type="InterPro" id="IPR006162">
    <property type="entry name" value="Ppantetheine_attach_site"/>
</dbReference>
<dbReference type="InterPro" id="IPR020806">
    <property type="entry name" value="PKS_PP-bd"/>
</dbReference>
<dbReference type="FunFam" id="3.90.180.10:FF:000032">
    <property type="entry name" value="Probable polyketide synthase pks1"/>
    <property type="match status" value="1"/>
</dbReference>
<dbReference type="Pfam" id="PF08659">
    <property type="entry name" value="KR"/>
    <property type="match status" value="2"/>
</dbReference>
<dbReference type="GO" id="GO:0006633">
    <property type="term" value="P:fatty acid biosynthetic process"/>
    <property type="evidence" value="ECO:0007669"/>
    <property type="project" value="InterPro"/>
</dbReference>
<dbReference type="Pfam" id="PF08990">
    <property type="entry name" value="Docking"/>
    <property type="match status" value="1"/>
</dbReference>
<dbReference type="InterPro" id="IPR013968">
    <property type="entry name" value="PKS_KR"/>
</dbReference>
<dbReference type="InterPro" id="IPR016039">
    <property type="entry name" value="Thiolase-like"/>
</dbReference>
<dbReference type="Gene3D" id="3.90.180.10">
    <property type="entry name" value="Medium-chain alcohol dehydrogenases, catalytic domain"/>
    <property type="match status" value="1"/>
</dbReference>
<feature type="active site" description="Proton acceptor; for dehydratase activity" evidence="10">
    <location>
        <position position="948"/>
    </location>
</feature>
<dbReference type="Gene3D" id="3.40.50.11460">
    <property type="match status" value="1"/>
</dbReference>
<gene>
    <name evidence="15" type="ORF">FHS44_006172</name>
</gene>
<keyword evidence="4" id="KW-0597">Phosphoprotein</keyword>
<dbReference type="Gene3D" id="3.10.129.110">
    <property type="entry name" value="Polyketide synthase dehydratase"/>
    <property type="match status" value="2"/>
</dbReference>
<evidence type="ECO:0000256" key="7">
    <source>
        <dbReference type="ARBA" id="ARBA00023194"/>
    </source>
</evidence>
<dbReference type="Pfam" id="PF00698">
    <property type="entry name" value="Acyl_transf_1"/>
    <property type="match status" value="2"/>
</dbReference>
<dbReference type="Gene3D" id="3.40.47.10">
    <property type="match status" value="2"/>
</dbReference>
<keyword evidence="7" id="KW-0045">Antibiotic biosynthesis</keyword>
<dbReference type="InterPro" id="IPR011032">
    <property type="entry name" value="GroES-like_sf"/>
</dbReference>
<evidence type="ECO:0000256" key="2">
    <source>
        <dbReference type="ARBA" id="ARBA00004792"/>
    </source>
</evidence>
<feature type="active site" description="Proton donor; for dehydratase activity" evidence="10">
    <location>
        <position position="1114"/>
    </location>
</feature>
<dbReference type="InterPro" id="IPR049900">
    <property type="entry name" value="PKS_mFAS_DH"/>
</dbReference>
<accession>A0A7W7VQI2</accession>
<protein>
    <submittedName>
        <fullName evidence="15">Acyl transferase domain-containing protein/D-arabinose 1-dehydrogenase-like Zn-dependent alcohol dehydrogenase/acyl carrier protein</fullName>
    </submittedName>
</protein>
<dbReference type="SUPFAM" id="SSF50129">
    <property type="entry name" value="GroES-like"/>
    <property type="match status" value="1"/>
</dbReference>
<evidence type="ECO:0000256" key="9">
    <source>
        <dbReference type="ARBA" id="ARBA00023315"/>
    </source>
</evidence>
<dbReference type="GO" id="GO:0004312">
    <property type="term" value="F:fatty acid synthase activity"/>
    <property type="evidence" value="ECO:0007669"/>
    <property type="project" value="TreeGrafter"/>
</dbReference>
<dbReference type="Pfam" id="PF13602">
    <property type="entry name" value="ADH_zinc_N_2"/>
    <property type="match status" value="1"/>
</dbReference>
<dbReference type="CDD" id="cd00833">
    <property type="entry name" value="PKS"/>
    <property type="match status" value="2"/>
</dbReference>
<dbReference type="GO" id="GO:0004315">
    <property type="term" value="F:3-oxoacyl-[acyl-carrier-protein] synthase activity"/>
    <property type="evidence" value="ECO:0007669"/>
    <property type="project" value="InterPro"/>
</dbReference>
<organism evidence="15 16">
    <name type="scientific">Streptosporangium saharense</name>
    <dbReference type="NCBI Taxonomy" id="1706840"/>
    <lineage>
        <taxon>Bacteria</taxon>
        <taxon>Bacillati</taxon>
        <taxon>Actinomycetota</taxon>
        <taxon>Actinomycetes</taxon>
        <taxon>Streptosporangiales</taxon>
        <taxon>Streptosporangiaceae</taxon>
        <taxon>Streptosporangium</taxon>
    </lineage>
</organism>
<evidence type="ECO:0000259" key="13">
    <source>
        <dbReference type="PROSITE" id="PS52004"/>
    </source>
</evidence>
<dbReference type="Pfam" id="PF22953">
    <property type="entry name" value="SpnB_Rossmann"/>
    <property type="match status" value="2"/>
</dbReference>
<dbReference type="Pfam" id="PF21089">
    <property type="entry name" value="PKS_DH_N"/>
    <property type="match status" value="2"/>
</dbReference>
<evidence type="ECO:0000313" key="16">
    <source>
        <dbReference type="Proteomes" id="UP000552644"/>
    </source>
</evidence>
<dbReference type="InterPro" id="IPR020843">
    <property type="entry name" value="ER"/>
</dbReference>
<evidence type="ECO:0000256" key="3">
    <source>
        <dbReference type="ARBA" id="ARBA00022450"/>
    </source>
</evidence>
<feature type="region of interest" description="C-terminal hotdog fold" evidence="10">
    <location>
        <begin position="3176"/>
        <end position="3320"/>
    </location>
</feature>
<dbReference type="Pfam" id="PF22336">
    <property type="entry name" value="RhiE-like_linker"/>
    <property type="match status" value="1"/>
</dbReference>
<feature type="domain" description="Carrier" evidence="12">
    <location>
        <begin position="1961"/>
        <end position="2036"/>
    </location>
</feature>
<dbReference type="InterPro" id="IPR032821">
    <property type="entry name" value="PKS_assoc"/>
</dbReference>
<keyword evidence="3" id="KW-0596">Phosphopantetheine</keyword>
<dbReference type="Pfam" id="PF08240">
    <property type="entry name" value="ADH_N"/>
    <property type="match status" value="1"/>
</dbReference>
<feature type="region of interest" description="Disordered" evidence="11">
    <location>
        <begin position="2467"/>
        <end position="2608"/>
    </location>
</feature>
<evidence type="ECO:0000256" key="1">
    <source>
        <dbReference type="ARBA" id="ARBA00001957"/>
    </source>
</evidence>
<dbReference type="InterPro" id="IPR015083">
    <property type="entry name" value="NorB/c/GfsB-D-like_docking"/>
</dbReference>
<dbReference type="FunFam" id="3.40.47.10:FF:000019">
    <property type="entry name" value="Polyketide synthase type I"/>
    <property type="match status" value="2"/>
</dbReference>
<dbReference type="GO" id="GO:0016491">
    <property type="term" value="F:oxidoreductase activity"/>
    <property type="evidence" value="ECO:0007669"/>
    <property type="project" value="InterPro"/>
</dbReference>
<dbReference type="RefSeq" id="WP_184720843.1">
    <property type="nucleotide sequence ID" value="NZ_JACHJP010000008.1"/>
</dbReference>
<keyword evidence="5 15" id="KW-0808">Transferase</keyword>
<dbReference type="InterPro" id="IPR036291">
    <property type="entry name" value="NAD(P)-bd_dom_sf"/>
</dbReference>
<reference evidence="15 16" key="1">
    <citation type="submission" date="2020-08" db="EMBL/GenBank/DDBJ databases">
        <title>Genomic Encyclopedia of Type Strains, Phase III (KMG-III): the genomes of soil and plant-associated and newly described type strains.</title>
        <authorList>
            <person name="Whitman W."/>
        </authorList>
    </citation>
    <scope>NUCLEOTIDE SEQUENCE [LARGE SCALE GENOMIC DNA]</scope>
    <source>
        <strain evidence="15 16">CECT 8840</strain>
    </source>
</reference>
<dbReference type="FunFam" id="1.10.1200.10:FF:000007">
    <property type="entry name" value="Probable polyketide synthase pks17"/>
    <property type="match status" value="2"/>
</dbReference>
<feature type="domain" description="PKS/mFAS DH" evidence="14">
    <location>
        <begin position="916"/>
        <end position="1191"/>
    </location>
</feature>
<dbReference type="Gene3D" id="3.40.50.720">
    <property type="entry name" value="NAD(P)-binding Rossmann-like Domain"/>
    <property type="match status" value="2"/>
</dbReference>
<evidence type="ECO:0000256" key="10">
    <source>
        <dbReference type="PROSITE-ProRule" id="PRU01363"/>
    </source>
</evidence>
<comment type="cofactor">
    <cofactor evidence="1">
        <name>pantetheine 4'-phosphate</name>
        <dbReference type="ChEBI" id="CHEBI:47942"/>
    </cofactor>
</comment>
<dbReference type="InterPro" id="IPR001227">
    <property type="entry name" value="Ac_transferase_dom_sf"/>
</dbReference>
<dbReference type="GO" id="GO:0008270">
    <property type="term" value="F:zinc ion binding"/>
    <property type="evidence" value="ECO:0007669"/>
    <property type="project" value="InterPro"/>
</dbReference>
<dbReference type="InterPro" id="IPR014043">
    <property type="entry name" value="Acyl_transferase_dom"/>
</dbReference>
<feature type="compositionally biased region" description="Low complexity" evidence="11">
    <location>
        <begin position="2549"/>
        <end position="2563"/>
    </location>
</feature>
<feature type="compositionally biased region" description="Polar residues" evidence="11">
    <location>
        <begin position="2564"/>
        <end position="2594"/>
    </location>
</feature>
<dbReference type="InterPro" id="IPR016036">
    <property type="entry name" value="Malonyl_transacylase_ACP-bd"/>
</dbReference>
<dbReference type="InterPro" id="IPR002364">
    <property type="entry name" value="Quin_OxRdtase/zeta-crystal_CS"/>
</dbReference>
<dbReference type="PROSITE" id="PS52019">
    <property type="entry name" value="PKS_MFAS_DH"/>
    <property type="match status" value="2"/>
</dbReference>
<dbReference type="GO" id="GO:0033068">
    <property type="term" value="P:macrolide biosynthetic process"/>
    <property type="evidence" value="ECO:0007669"/>
    <property type="project" value="UniProtKB-ARBA"/>
</dbReference>
<dbReference type="PANTHER" id="PTHR43775:SF51">
    <property type="entry name" value="INACTIVE PHENOLPHTHIOCEROL SYNTHESIS POLYKETIDE SYNTHASE TYPE I PKS1-RELATED"/>
    <property type="match status" value="1"/>
</dbReference>
<dbReference type="Pfam" id="PF00109">
    <property type="entry name" value="ketoacyl-synt"/>
    <property type="match status" value="2"/>
</dbReference>
<dbReference type="PANTHER" id="PTHR43775">
    <property type="entry name" value="FATTY ACID SYNTHASE"/>
    <property type="match status" value="1"/>
</dbReference>
<proteinExistence type="predicted"/>
<dbReference type="Gene3D" id="1.10.1200.10">
    <property type="entry name" value="ACP-like"/>
    <property type="match status" value="2"/>
</dbReference>
<dbReference type="Gene3D" id="3.40.366.10">
    <property type="entry name" value="Malonyl-Coenzyme A Acyl Carrier Protein, domain 2"/>
    <property type="match status" value="2"/>
</dbReference>
<dbReference type="InterPro" id="IPR036736">
    <property type="entry name" value="ACP-like_sf"/>
</dbReference>
<dbReference type="SMART" id="SM00829">
    <property type="entry name" value="PKS_ER"/>
    <property type="match status" value="1"/>
</dbReference>
<feature type="domain" description="Carrier" evidence="12">
    <location>
        <begin position="3769"/>
        <end position="3844"/>
    </location>
</feature>
<dbReference type="SMART" id="SM00826">
    <property type="entry name" value="PKS_DH"/>
    <property type="match status" value="2"/>
</dbReference>
<evidence type="ECO:0000259" key="14">
    <source>
        <dbReference type="PROSITE" id="PS52019"/>
    </source>
</evidence>
<evidence type="ECO:0000259" key="12">
    <source>
        <dbReference type="PROSITE" id="PS50075"/>
    </source>
</evidence>
<dbReference type="SUPFAM" id="SSF53901">
    <property type="entry name" value="Thiolase-like"/>
    <property type="match status" value="2"/>
</dbReference>
<name>A0A7W7VQI2_9ACTN</name>
<dbReference type="InterPro" id="IPR050091">
    <property type="entry name" value="PKS_NRPS_Biosynth_Enz"/>
</dbReference>
<dbReference type="InterPro" id="IPR018201">
    <property type="entry name" value="Ketoacyl_synth_AS"/>
</dbReference>
<dbReference type="CDD" id="cd05195">
    <property type="entry name" value="enoyl_red"/>
    <property type="match status" value="1"/>
</dbReference>
<keyword evidence="6" id="KW-0677">Repeat</keyword>
<dbReference type="InterPro" id="IPR057326">
    <property type="entry name" value="KR_dom"/>
</dbReference>
<evidence type="ECO:0000256" key="11">
    <source>
        <dbReference type="SAM" id="MobiDB-lite"/>
    </source>
</evidence>
<evidence type="ECO:0000313" key="15">
    <source>
        <dbReference type="EMBL" id="MBB4919036.1"/>
    </source>
</evidence>
<dbReference type="InterPro" id="IPR049551">
    <property type="entry name" value="PKS_DH_C"/>
</dbReference>
<dbReference type="SUPFAM" id="SSF55048">
    <property type="entry name" value="Probable ACP-binding domain of malonyl-CoA ACP transacylase"/>
    <property type="match status" value="2"/>
</dbReference>
<feature type="domain" description="Ketosynthase family 3 (KS3)" evidence="13">
    <location>
        <begin position="2054"/>
        <end position="2463"/>
    </location>
</feature>
<feature type="region of interest" description="N-terminal hotdog fold" evidence="10">
    <location>
        <begin position="916"/>
        <end position="1041"/>
    </location>
</feature>
<dbReference type="FunFam" id="3.40.366.10:FF:000002">
    <property type="entry name" value="Probable polyketide synthase 2"/>
    <property type="match status" value="1"/>
</dbReference>
<feature type="active site" description="Proton donor; for dehydratase activity" evidence="10">
    <location>
        <position position="3237"/>
    </location>
</feature>
<evidence type="ECO:0000256" key="5">
    <source>
        <dbReference type="ARBA" id="ARBA00022679"/>
    </source>
</evidence>
<sequence>MRTDDKVVDYLKKVTADLRRTRQRVRELEEADHEPIAVVAMSCRFPGDVRTPEDLWRLLAEGGDAVGEFPTDRGWDIDRLFDGDTDGTGASYVREAGFLYDASRFDAGFFGISPREALVMDPQQRLLLETSWEAFERAGIDPQTLRGSRTGVFAGTNGQDYAALVTRSPAAGEGYLATGISASVVSGRLSYTFGLEGPAVTVDTACSASLVALHLAVQALRQDECSLALAGGVTVMSTPLSFVEFSKQSALAGDGRCKAFADAADGTGWGEGAGVLLLERLSDAQRNGHPVLAVIRGSAVNQDGASSGLTAPNGPSQQRVIQQALENARLSTADVDAVEAHGTGTRLGDPIEAQALLATYGQNRSQPLLLGSIKSNIGHTQAAAGVAGVIKMVLAMRYGLLPKTLHVDRPSTHVDWSAGSVELLTEAREWPETGRPRRAGVSSFGVSGTNAHVILEQAPETPEPQPSERTGPIPFPFSAKTERALRAQAERLREHLDTAPGLADLGHSLATGRSGFVRRAVAVADGHEGLAAALDAFATGEESPSVVTGTADVSGKTVFVFPGQGAQWAGMAVDLLATEPVFAQRLTECAEALAEFTDWDLLEELQGSLDRVDVVQPALWAVMVSLAALWRSYGVHPDAVIGHSQGEIAAATVSGALSLKDGARVVALRSQAITAIAGNGGMLSVSLPTSQIDLTPWHERLAVAALNGPSSTVVSGDSDALDELQAVLDEQGVHNRRVPVDYASHSAHVERLHEELLTLLASVTPQKPQIPFWSTLENRWIDRAETDAAYWYRNLRRTVRLEEGVRALAADGHAFFVEASPHPVLASAVQDTLDSAEATAVAVGTLSRNQGGPARFRAALAALYVRGHEIGWGTVFPGAHRIDLPTYPFQQERYWLDTVAGGAGDAADLGLGGADHPLLGASLTLADGDGLLLTGRLSLRTHPWLADHAVLGSVLLPGTAFLDLLVHAGDQVGCERVDELTLESPLVLPERGGVALQVRVGPADEGGRREVTVHSRREDAAQDAPWDRHASGFLAQNAPVTGERLTAWPPQGATAVDLDGYYERLAEGGLGYGPAFRGLRAAWLDGEDVYAEVRLPEGQREQAERYGLHPALLDAALHALGCAVQDGRGLGHLPFAWSGVTLHASGAAELRVRLTRTGQDSVSLLVADGSGAPVASADSFVLRPLAADTLRPDTTADSLFRIDWVAVPLPDEAAEPYRTESLDLLPTEVPATVLVPVVAPAEGGTAERVHAVTRRVLELLRTWLAEDRYAHARLVIATTGAVAVRPGEDVTDLACSALWGLAQSAQSENPDRIVLVDLDGTEASAAALPAALATSEPRLALRDGTVLAARLARAATSTALRPPAGTPWRLDIADRGTLDNLSLVACPETLEPLAPGHVRVALRAAGLNFRDVLNALGMYPGQAGLLGNEGAGVVIEVADDVTGLAPGDRVMGMFAGSFGTVAVTDHRLLVRMPQGWDFTEAASVPIVFLTAYYALVDLAGLRAGESVLVHAAAGGVGMAAVQLARHLGAEVYGTASRGKWDALGLDGLHLADSRTLDFGATFLKATDGAGVDVVLNALAREFVDTSLGLLPRGGRFVEMGKTDIRDAQEVAARHPGVAYRAFELFEAGPERIGEMLSELVALFEAGALRPLPTTTWDVRRAADAFRYVSQAKHIGKVVLTVPPALDPEDTVLITGGTGTLGALLARHLVVEHGVRHLLLTSRGGPNTPGTAELVAELVEHGAEVTVAACDVADREQLAALLSGVRLTGVVHTAGVLDDGVIGSLTPERVDAVLRPKVDGALNLHELTADHDLACFVLFSSAAGVLGGAGQGGYAAANTLLDALAQHRRALGLPAQSLAWGLWERRSAMTGHLDARDVERMGRGGMTPLTSELGMALYDAASLLDEPLLLPADLDLSAQRGRGPVPALLRGLVRAPARRRAEAVSGPRGSALTERLAALGEAELLDLVRAHAAAVLGHASADEIDAGRAFKDLGFDSLTAVELRNRLNTATGLRLPATLVFDHPTPTALARHLRAHLLGTAEAAPAVQATTVADEDAVAIVAMGCRYPGGVSSPEELWRLVLDGGDALTGFPTDRGWEGEGQGGFLHDAAEFDAAFFGISPREALAMDPQQRLLLETSWETFERAGIDPTSVRGGRVGVFTGTSGQDYASRLRRVPAEVEGYLGNGSAASVISGRVAYTFGFEGPAITVDTACSSSLVALHLAVAALRRGECDLALAGGVAVMSTPGLFAEFDRQGGMAADGRCKAFAASADGTGFAEGVGVLLVERLSDARRNGHPVLAVVKATAINQDGASNGLTAPNGPAQERVIREALSAAGLTPAEVDAVEAHGTGTRLGDPIEAQALLATYGQNRSQPLLLGSLKSNLGHTQAAAGVGGIIKTVLAMRYGTLPRTLHVDAPTPEVDWTSGAVELLTEARSWPETGRPRRAGISSFGISGTNAHVILEQAPQEEPNPTAPTGHGAVPSPLAPQTSPTDTHVTPERSPQKEPAFTAPITPGQIPQEEPNPTAPAGHGTIPSPLSPQTSSTDTHVIPEQAPQGEPAPATQTSGTTPGQNPQEDPDPTASTSGTNAPITLEQTPQREPDPATPTRHSAVPFLLSGHSEQALSAQAGRLAAFLAERPRAVLPDVAHSLIAHRAELPHRGAVVARDRESLLDGLEALAAGRGLRGGAATGRTAFLFTGQGAQRPGMGRELYDAYPEFAASFVAVCAELDEHLERPLREVVFQGGELLDQTGWTQPALFAFEVALYRLVESFGLRPDFVAGHSVGELAAAHVAGVLSLPDAARLVAARGRLMQGLPAGGAMVAVQAPEDEVLPLLGDRVSLAAVNGPEAVVVAGHEEEVLAVTERLAERGHRTRRLRVSHAFHSPLMDPMLEEFRAVAESLTYHAPTIPLPIEVADPEYWVRHVRDAVRFHDALLTLAERGATTFLEIGPDAVLTAAGRESLPGARFALVAAQRRDRPQEQSFVEALAALKLRGATVDFARLLRGARRTELPVYAFQRERYWLEDAEGPADLAGAGLGPAEHPMLGATAELADGTGVLFTGSLSERTHPWIAEHGVMGRSVVPGVAYAELALHVAERVGCDRVEEITHLAPLVLPRTGSVLLQVRVGQADAVGRRPLTVHSRPEDAPDAGWTHHADAVLGSGRATPDFDLRAWPPPGAEEIDLDGFYRRATETGFAYGPLFAGLRALWRRGEEVFAEVTLPEEGRAAASRFGVHPGMFDAVLQAMAASVLLERVSPEEAPHGRLPFAWTGVELHASGASSVRARLTPAGEGGVAFAIADAAGEPVASVESLVMRPVSPKAITGAGTAGRDALYRIDLTELRLPEAPATVGWAVLDELTSGQDVPETVLTHWTAPSEGPLAERVGSVTGRALGLLQDWLADQRFTSSRLVFVTRNATGHDVEDLAHASLWGLVRSAQAEHPGRFVLLDLDGTDTSADALPAALATDEPQLVIRQGVVTVPRLARTTADATPPTFRADGTVLVSGATGALGRLTARHLVSGYGVRRLLLVSRGGPSSEGAAELVAELREAGAEVTIAACDVADREQVARLLAEHPVTAVVHTAGVLDDGLVESLTPERIATVLRPKVDGAVNLHELTLGRDLDAFVLFSSVAGVFGAAGQAGYAAANAFLDALAHGRDAAGLPGTAIAWGPWLLDDPVRRGMAGGLGRADLARMARGGLTPLQEEQGLELFDAALAGTDPVAVAARLTPSVFQGKEVPPLLRGLVRAPVRRATEGGQPPAQRLAGLTGEARTRALVDLVRTQVADVLGHSSAEAVQATRTFKEIGFDSLTAVELRGRLHEALGLRLPATLVFDYPTPAALAAFLDERLPHEGTAPRGEPGLAELDRLEAALERRLAEGHPLGDLTPRLRALLDRLGGQDASDARLAGDDSDLDSASDAELFALVDSLN</sequence>